<dbReference type="EMBL" id="NRRV01000016">
    <property type="protein sequence ID" value="MBK1630795.1"/>
    <property type="molecule type" value="Genomic_DNA"/>
</dbReference>
<dbReference type="Pfam" id="PF11964">
    <property type="entry name" value="SpoIIAA-like"/>
    <property type="match status" value="1"/>
</dbReference>
<dbReference type="InterPro" id="IPR036513">
    <property type="entry name" value="STAS_dom_sf"/>
</dbReference>
<dbReference type="Gene3D" id="3.40.50.10600">
    <property type="entry name" value="SpoIIaa-like domains"/>
    <property type="match status" value="1"/>
</dbReference>
<dbReference type="SUPFAM" id="SSF52091">
    <property type="entry name" value="SpoIIaa-like"/>
    <property type="match status" value="1"/>
</dbReference>
<name>A0ABS1CFW9_9GAMM</name>
<evidence type="ECO:0000313" key="2">
    <source>
        <dbReference type="Proteomes" id="UP000748752"/>
    </source>
</evidence>
<sequence length="120" mass="13461">MIQRLTGLPDNVIGFSAHGQVTAADYEDHVMPAVEEAFMRHERIRLLYHLGEDFDGFDAGALWDDSKVGLSHLAAWERIALVTDIGWLRGATKAMGFMMPGQVRVFTNTELETARNWLVS</sequence>
<reference evidence="1 2" key="1">
    <citation type="journal article" date="2020" name="Microorganisms">
        <title>Osmotic Adaptation and Compatible Solute Biosynthesis of Phototrophic Bacteria as Revealed from Genome Analyses.</title>
        <authorList>
            <person name="Imhoff J.F."/>
            <person name="Rahn T."/>
            <person name="Kunzel S."/>
            <person name="Keller A."/>
            <person name="Neulinger S.C."/>
        </authorList>
    </citation>
    <scope>NUCLEOTIDE SEQUENCE [LARGE SCALE GENOMIC DNA]</scope>
    <source>
        <strain evidence="1 2">DSM 6210</strain>
    </source>
</reference>
<evidence type="ECO:0008006" key="3">
    <source>
        <dbReference type="Google" id="ProtNLM"/>
    </source>
</evidence>
<protein>
    <recommendedName>
        <fullName evidence="3">STAS/SEC14 domain-containing protein</fullName>
    </recommendedName>
</protein>
<accession>A0ABS1CFW9</accession>
<dbReference type="Proteomes" id="UP000748752">
    <property type="component" value="Unassembled WGS sequence"/>
</dbReference>
<dbReference type="RefSeq" id="WP_200236019.1">
    <property type="nucleotide sequence ID" value="NZ_NRRV01000016.1"/>
</dbReference>
<gene>
    <name evidence="1" type="ORF">CKO31_08570</name>
</gene>
<dbReference type="InterPro" id="IPR021866">
    <property type="entry name" value="SpoIIAA-like"/>
</dbReference>
<comment type="caution">
    <text evidence="1">The sequence shown here is derived from an EMBL/GenBank/DDBJ whole genome shotgun (WGS) entry which is preliminary data.</text>
</comment>
<evidence type="ECO:0000313" key="1">
    <source>
        <dbReference type="EMBL" id="MBK1630795.1"/>
    </source>
</evidence>
<organism evidence="1 2">
    <name type="scientific">Thiohalocapsa halophila</name>
    <dbReference type="NCBI Taxonomy" id="69359"/>
    <lineage>
        <taxon>Bacteria</taxon>
        <taxon>Pseudomonadati</taxon>
        <taxon>Pseudomonadota</taxon>
        <taxon>Gammaproteobacteria</taxon>
        <taxon>Chromatiales</taxon>
        <taxon>Chromatiaceae</taxon>
        <taxon>Thiohalocapsa</taxon>
    </lineage>
</organism>
<proteinExistence type="predicted"/>
<dbReference type="InterPro" id="IPR038396">
    <property type="entry name" value="SpoIIAA-like_sf"/>
</dbReference>
<keyword evidence="2" id="KW-1185">Reference proteome</keyword>